<gene>
    <name evidence="1" type="ORF">GCM10007390_28300</name>
</gene>
<organism evidence="1 2">
    <name type="scientific">Persicitalea jodogahamensis</name>
    <dbReference type="NCBI Taxonomy" id="402147"/>
    <lineage>
        <taxon>Bacteria</taxon>
        <taxon>Pseudomonadati</taxon>
        <taxon>Bacteroidota</taxon>
        <taxon>Cytophagia</taxon>
        <taxon>Cytophagales</taxon>
        <taxon>Spirosomataceae</taxon>
        <taxon>Persicitalea</taxon>
    </lineage>
</organism>
<accession>A0A8J3D486</accession>
<evidence type="ECO:0000313" key="1">
    <source>
        <dbReference type="EMBL" id="GHB72567.1"/>
    </source>
</evidence>
<dbReference type="EMBL" id="BMXF01000002">
    <property type="protein sequence ID" value="GHB72567.1"/>
    <property type="molecule type" value="Genomic_DNA"/>
</dbReference>
<reference evidence="1 2" key="1">
    <citation type="journal article" date="2014" name="Int. J. Syst. Evol. Microbiol.">
        <title>Complete genome sequence of Corynebacterium casei LMG S-19264T (=DSM 44701T), isolated from a smear-ripened cheese.</title>
        <authorList>
            <consortium name="US DOE Joint Genome Institute (JGI-PGF)"/>
            <person name="Walter F."/>
            <person name="Albersmeier A."/>
            <person name="Kalinowski J."/>
            <person name="Ruckert C."/>
        </authorList>
    </citation>
    <scope>NUCLEOTIDE SEQUENCE [LARGE SCALE GENOMIC DNA]</scope>
    <source>
        <strain evidence="1 2">KCTC 12866</strain>
    </source>
</reference>
<dbReference type="AlphaFoldDB" id="A0A8J3D486"/>
<evidence type="ECO:0000313" key="2">
    <source>
        <dbReference type="Proteomes" id="UP000598271"/>
    </source>
</evidence>
<name>A0A8J3D486_9BACT</name>
<proteinExistence type="predicted"/>
<sequence>MKKQLEFKLVKGDFLPEEAGKVLFSLIQNKINYHNVEMLSRQIRFGFDDDVSHSEKRIIELKEINESLAAFLREVGQEGKSLKIDGTFVLSLAD</sequence>
<comment type="caution">
    <text evidence="1">The sequence shown here is derived from an EMBL/GenBank/DDBJ whole genome shotgun (WGS) entry which is preliminary data.</text>
</comment>
<dbReference type="Proteomes" id="UP000598271">
    <property type="component" value="Unassembled WGS sequence"/>
</dbReference>
<keyword evidence="2" id="KW-1185">Reference proteome</keyword>
<protein>
    <submittedName>
        <fullName evidence="1">Uncharacterized protein</fullName>
    </submittedName>
</protein>
<dbReference type="RefSeq" id="WP_189565111.1">
    <property type="nucleotide sequence ID" value="NZ_BMXF01000002.1"/>
</dbReference>